<dbReference type="Gene3D" id="3.40.50.150">
    <property type="entry name" value="Vaccinia Virus protein VP39"/>
    <property type="match status" value="1"/>
</dbReference>
<organism evidence="1 2">
    <name type="scientific">Candidatus Rhodoblastus alkanivorans</name>
    <dbReference type="NCBI Taxonomy" id="2954117"/>
    <lineage>
        <taxon>Bacteria</taxon>
        <taxon>Pseudomonadati</taxon>
        <taxon>Pseudomonadota</taxon>
        <taxon>Alphaproteobacteria</taxon>
        <taxon>Hyphomicrobiales</taxon>
        <taxon>Rhodoblastaceae</taxon>
        <taxon>Rhodoblastus</taxon>
    </lineage>
</organism>
<comment type="caution">
    <text evidence="1">The sequence shown here is derived from an EMBL/GenBank/DDBJ whole genome shotgun (WGS) entry which is preliminary data.</text>
</comment>
<reference evidence="1" key="1">
    <citation type="journal article" date="2022" name="ISME J.">
        <title>Identification of active gaseous-alkane degraders at natural gas seeps.</title>
        <authorList>
            <person name="Farhan Ul Haque M."/>
            <person name="Hernandez M."/>
            <person name="Crombie A.T."/>
            <person name="Murrell J.C."/>
        </authorList>
    </citation>
    <scope>NUCLEOTIDE SEQUENCE</scope>
    <source>
        <strain evidence="1">PC2</strain>
    </source>
</reference>
<keyword evidence="2" id="KW-1185">Reference proteome</keyword>
<dbReference type="RefSeq" id="WP_243066081.1">
    <property type="nucleotide sequence ID" value="NZ_JAIVFK010000002.1"/>
</dbReference>
<accession>A0ABS9Z359</accession>
<dbReference type="Proteomes" id="UP001139104">
    <property type="component" value="Unassembled WGS sequence"/>
</dbReference>
<proteinExistence type="predicted"/>
<dbReference type="InterPro" id="IPR029063">
    <property type="entry name" value="SAM-dependent_MTases_sf"/>
</dbReference>
<gene>
    <name evidence="1" type="ORF">K2U94_04595</name>
</gene>
<name>A0ABS9Z359_9HYPH</name>
<evidence type="ECO:0008006" key="3">
    <source>
        <dbReference type="Google" id="ProtNLM"/>
    </source>
</evidence>
<protein>
    <recommendedName>
        <fullName evidence="3">Methyltransferase type 11 domain-containing protein</fullName>
    </recommendedName>
</protein>
<evidence type="ECO:0000313" key="2">
    <source>
        <dbReference type="Proteomes" id="UP001139104"/>
    </source>
</evidence>
<dbReference type="SUPFAM" id="SSF53335">
    <property type="entry name" value="S-adenosyl-L-methionine-dependent methyltransferases"/>
    <property type="match status" value="1"/>
</dbReference>
<dbReference type="EMBL" id="JAIVFP010000001">
    <property type="protein sequence ID" value="MCI4682047.1"/>
    <property type="molecule type" value="Genomic_DNA"/>
</dbReference>
<evidence type="ECO:0000313" key="1">
    <source>
        <dbReference type="EMBL" id="MCI4682047.1"/>
    </source>
</evidence>
<sequence>MIEKPDESNASSYIRHVKQGNIASGVLQVVMPEPKVFHPFSRSYMASANCVASDFYSQQYLDFCLSIREEPYLHRKLWEFAFIAEHLSSAGVLTPGSQGIGFGVGTEPLPALFASKGCPILATDAPPGAADPGWSETAQWSQDIAKLFRPEVVSDDVFKEYVKFASCDMAAIPDTFKDGFDFCWSACCFEHLGSLEAGADFVVESVEKTLRVGGVACHTSEFNVSSNEETIDSGGTVLYRLKDVERLIERLLARGHEVVNLPFTPGLSYVDHLVDVSPFTGNVHLKIRLGDFVTTSFGIVVRRGR</sequence>